<dbReference type="Pfam" id="PF01757">
    <property type="entry name" value="Acyl_transf_3"/>
    <property type="match status" value="1"/>
</dbReference>
<dbReference type="PANTHER" id="PTHR23028">
    <property type="entry name" value="ACETYLTRANSFERASE"/>
    <property type="match status" value="1"/>
</dbReference>
<sequence>MLVVGHHYPGGIAAFKYGYIGVDLFFVICGYIMVYTTSKSDGSFAYFKNFIIRRLSRVWPVYVILTLLFFVVFHMVETTNTMMAIKWILKSITFFPMWNSEPIIKQGWTLPFEVWFYLMFGISMLFGKKRWIALFLMTAFTLVAVRYNSILYSYGSYDGIGSYVYMISTGINWCFTIGVIVGLISNSHIKINKFICQALIFASTTIIFIWLSAEKGPEHGVITGLVFGFMTLGLDGVNKISPISIPKSIIIIGDMSFSIYLCHEFIRYGIVKYFPNYFHVGGAVPYMFVPYVLLSIGLAFISYRVLELKVSFIFKDFMMRLMPDKEKSTRPASLTNSESRSTENNS</sequence>
<keyword evidence="4" id="KW-1185">Reference proteome</keyword>
<dbReference type="EMBL" id="CPXJ01000032">
    <property type="protein sequence ID" value="CND96514.1"/>
    <property type="molecule type" value="Genomic_DNA"/>
</dbReference>
<proteinExistence type="predicted"/>
<organism evidence="3 4">
    <name type="scientific">Yersinia enterocolitica</name>
    <dbReference type="NCBI Taxonomy" id="630"/>
    <lineage>
        <taxon>Bacteria</taxon>
        <taxon>Pseudomonadati</taxon>
        <taxon>Pseudomonadota</taxon>
        <taxon>Gammaproteobacteria</taxon>
        <taxon>Enterobacterales</taxon>
        <taxon>Yersiniaceae</taxon>
        <taxon>Yersinia</taxon>
    </lineage>
</organism>
<protein>
    <submittedName>
        <fullName evidence="3">Acyltransferase family</fullName>
    </submittedName>
</protein>
<dbReference type="InterPro" id="IPR050879">
    <property type="entry name" value="Acyltransferase_3"/>
</dbReference>
<feature type="transmembrane region" description="Helical" evidence="1">
    <location>
        <begin position="194"/>
        <end position="213"/>
    </location>
</feature>
<feature type="transmembrane region" description="Helical" evidence="1">
    <location>
        <begin position="17"/>
        <end position="37"/>
    </location>
</feature>
<feature type="transmembrane region" description="Helical" evidence="1">
    <location>
        <begin position="219"/>
        <end position="237"/>
    </location>
</feature>
<name>A0ABM9S2D3_YEREN</name>
<accession>A0ABM9S2D3</accession>
<evidence type="ECO:0000259" key="2">
    <source>
        <dbReference type="Pfam" id="PF01757"/>
    </source>
</evidence>
<keyword evidence="3" id="KW-0012">Acyltransferase</keyword>
<dbReference type="InterPro" id="IPR002656">
    <property type="entry name" value="Acyl_transf_3_dom"/>
</dbReference>
<gene>
    <name evidence="3" type="ORF">ERS137959_02668</name>
</gene>
<keyword evidence="1" id="KW-0472">Membrane</keyword>
<keyword evidence="1" id="KW-0812">Transmembrane</keyword>
<feature type="transmembrane region" description="Helical" evidence="1">
    <location>
        <begin position="58"/>
        <end position="76"/>
    </location>
</feature>
<keyword evidence="3" id="KW-0808">Transferase</keyword>
<evidence type="ECO:0000313" key="4">
    <source>
        <dbReference type="Proteomes" id="UP000041601"/>
    </source>
</evidence>
<feature type="transmembrane region" description="Helical" evidence="1">
    <location>
        <begin position="108"/>
        <end position="126"/>
    </location>
</feature>
<keyword evidence="1" id="KW-1133">Transmembrane helix</keyword>
<evidence type="ECO:0000313" key="3">
    <source>
        <dbReference type="EMBL" id="CND96514.1"/>
    </source>
</evidence>
<dbReference type="Proteomes" id="UP000041601">
    <property type="component" value="Unassembled WGS sequence"/>
</dbReference>
<feature type="domain" description="Acyltransferase 3" evidence="2">
    <location>
        <begin position="3"/>
        <end position="303"/>
    </location>
</feature>
<reference evidence="3 4" key="1">
    <citation type="submission" date="2015-03" db="EMBL/GenBank/DDBJ databases">
        <authorList>
            <consortium name="Pathogen Informatics"/>
            <person name="Murphy D."/>
        </authorList>
    </citation>
    <scope>NUCLEOTIDE SEQUENCE [LARGE SCALE GENOMIC DNA]</scope>
    <source>
        <strain evidence="3 4">IP05342</strain>
    </source>
</reference>
<dbReference type="PANTHER" id="PTHR23028:SF53">
    <property type="entry name" value="ACYL_TRANSF_3 DOMAIN-CONTAINING PROTEIN"/>
    <property type="match status" value="1"/>
</dbReference>
<evidence type="ECO:0000256" key="1">
    <source>
        <dbReference type="SAM" id="Phobius"/>
    </source>
</evidence>
<comment type="caution">
    <text evidence="3">The sequence shown here is derived from an EMBL/GenBank/DDBJ whole genome shotgun (WGS) entry which is preliminary data.</text>
</comment>
<feature type="transmembrane region" description="Helical" evidence="1">
    <location>
        <begin position="133"/>
        <end position="154"/>
    </location>
</feature>
<feature type="transmembrane region" description="Helical" evidence="1">
    <location>
        <begin position="160"/>
        <end position="182"/>
    </location>
</feature>
<feature type="transmembrane region" description="Helical" evidence="1">
    <location>
        <begin position="286"/>
        <end position="306"/>
    </location>
</feature>
<dbReference type="GO" id="GO:0016746">
    <property type="term" value="F:acyltransferase activity"/>
    <property type="evidence" value="ECO:0007669"/>
    <property type="project" value="UniProtKB-KW"/>
</dbReference>
<feature type="transmembrane region" description="Helical" evidence="1">
    <location>
        <begin position="249"/>
        <end position="266"/>
    </location>
</feature>